<keyword evidence="2" id="KW-0472">Membrane</keyword>
<accession>A0A835PSW9</accession>
<keyword evidence="2" id="KW-0812">Transmembrane</keyword>
<dbReference type="InterPro" id="IPR009500">
    <property type="entry name" value="DUF1118"/>
</dbReference>
<sequence>MAAPAIASTVFPSPSPRHTFPRSDENPSTRPRNASAEEGEIFFVLLDPRNYLPSPTSSNQARMNDDVVKLEEEESVERSGRRTPVRRSSWASFSSIEKLSFFPKQRELGLLSFQRKPQDPRPPHWRRSLFLLLAAVAVVFGTDDSAVFVITQAIAALLSVGAAGLFIGFASARWLARVGLKCICAHPL</sequence>
<evidence type="ECO:0000256" key="2">
    <source>
        <dbReference type="SAM" id="Phobius"/>
    </source>
</evidence>
<evidence type="ECO:0000313" key="4">
    <source>
        <dbReference type="Proteomes" id="UP000636800"/>
    </source>
</evidence>
<evidence type="ECO:0000256" key="1">
    <source>
        <dbReference type="SAM" id="MobiDB-lite"/>
    </source>
</evidence>
<proteinExistence type="predicted"/>
<dbReference type="AlphaFoldDB" id="A0A835PSW9"/>
<protein>
    <submittedName>
        <fullName evidence="3">Uncharacterized protein</fullName>
    </submittedName>
</protein>
<dbReference type="Pfam" id="PF06549">
    <property type="entry name" value="DUF1118"/>
    <property type="match status" value="1"/>
</dbReference>
<feature type="region of interest" description="Disordered" evidence="1">
    <location>
        <begin position="1"/>
        <end position="36"/>
    </location>
</feature>
<comment type="caution">
    <text evidence="3">The sequence shown here is derived from an EMBL/GenBank/DDBJ whole genome shotgun (WGS) entry which is preliminary data.</text>
</comment>
<feature type="compositionally biased region" description="Basic and acidic residues" evidence="1">
    <location>
        <begin position="63"/>
        <end position="80"/>
    </location>
</feature>
<reference evidence="3 4" key="1">
    <citation type="journal article" date="2020" name="Nat. Food">
        <title>A phased Vanilla planifolia genome enables genetic improvement of flavour and production.</title>
        <authorList>
            <person name="Hasing T."/>
            <person name="Tang H."/>
            <person name="Brym M."/>
            <person name="Khazi F."/>
            <person name="Huang T."/>
            <person name="Chambers A.H."/>
        </authorList>
    </citation>
    <scope>NUCLEOTIDE SEQUENCE [LARGE SCALE GENOMIC DNA]</scope>
    <source>
        <tissue evidence="3">Leaf</tissue>
    </source>
</reference>
<dbReference type="Proteomes" id="UP000636800">
    <property type="component" value="Chromosome 12"/>
</dbReference>
<keyword evidence="4" id="KW-1185">Reference proteome</keyword>
<organism evidence="3 4">
    <name type="scientific">Vanilla planifolia</name>
    <name type="common">Vanilla</name>
    <dbReference type="NCBI Taxonomy" id="51239"/>
    <lineage>
        <taxon>Eukaryota</taxon>
        <taxon>Viridiplantae</taxon>
        <taxon>Streptophyta</taxon>
        <taxon>Embryophyta</taxon>
        <taxon>Tracheophyta</taxon>
        <taxon>Spermatophyta</taxon>
        <taxon>Magnoliopsida</taxon>
        <taxon>Liliopsida</taxon>
        <taxon>Asparagales</taxon>
        <taxon>Orchidaceae</taxon>
        <taxon>Vanilloideae</taxon>
        <taxon>Vanilleae</taxon>
        <taxon>Vanilla</taxon>
    </lineage>
</organism>
<dbReference type="OrthoDB" id="25131at2759"/>
<feature type="transmembrane region" description="Helical" evidence="2">
    <location>
        <begin position="147"/>
        <end position="170"/>
    </location>
</feature>
<evidence type="ECO:0000313" key="3">
    <source>
        <dbReference type="EMBL" id="KAG0457786.1"/>
    </source>
</evidence>
<dbReference type="EMBL" id="JADCNL010000012">
    <property type="protein sequence ID" value="KAG0457786.1"/>
    <property type="molecule type" value="Genomic_DNA"/>
</dbReference>
<feature type="region of interest" description="Disordered" evidence="1">
    <location>
        <begin position="54"/>
        <end position="81"/>
    </location>
</feature>
<keyword evidence="2" id="KW-1133">Transmembrane helix</keyword>
<feature type="transmembrane region" description="Helical" evidence="2">
    <location>
        <begin position="124"/>
        <end position="141"/>
    </location>
</feature>
<gene>
    <name evidence="3" type="ORF">HPP92_022943</name>
</gene>
<name>A0A835PSW9_VANPL</name>